<dbReference type="InterPro" id="IPR000182">
    <property type="entry name" value="GNAT_dom"/>
</dbReference>
<reference evidence="5" key="1">
    <citation type="journal article" date="2019" name="Int. J. Syst. Evol. Microbiol.">
        <title>The Global Catalogue of Microorganisms (GCM) 10K type strain sequencing project: providing services to taxonomists for standard genome sequencing and annotation.</title>
        <authorList>
            <consortium name="The Broad Institute Genomics Platform"/>
            <consortium name="The Broad Institute Genome Sequencing Center for Infectious Disease"/>
            <person name="Wu L."/>
            <person name="Ma J."/>
        </authorList>
    </citation>
    <scope>NUCLEOTIDE SEQUENCE [LARGE SCALE GENOMIC DNA]</scope>
    <source>
        <strain evidence="5">JCM 16898</strain>
    </source>
</reference>
<dbReference type="PANTHER" id="PTHR43800">
    <property type="entry name" value="PEPTIDYL-LYSINE N-ACETYLTRANSFERASE YJAB"/>
    <property type="match status" value="1"/>
</dbReference>
<evidence type="ECO:0000313" key="4">
    <source>
        <dbReference type="EMBL" id="GAA3573045.1"/>
    </source>
</evidence>
<dbReference type="InterPro" id="IPR016181">
    <property type="entry name" value="Acyl_CoA_acyltransferase"/>
</dbReference>
<evidence type="ECO:0000256" key="1">
    <source>
        <dbReference type="ARBA" id="ARBA00022679"/>
    </source>
</evidence>
<dbReference type="PROSITE" id="PS51186">
    <property type="entry name" value="GNAT"/>
    <property type="match status" value="1"/>
</dbReference>
<dbReference type="EMBL" id="BAAAZN010000018">
    <property type="protein sequence ID" value="GAA3573045.1"/>
    <property type="molecule type" value="Genomic_DNA"/>
</dbReference>
<evidence type="ECO:0000256" key="2">
    <source>
        <dbReference type="ARBA" id="ARBA00023315"/>
    </source>
</evidence>
<dbReference type="Gene3D" id="3.40.630.30">
    <property type="match status" value="1"/>
</dbReference>
<organism evidence="4 5">
    <name type="scientific">Amycolatopsis ultiminotia</name>
    <dbReference type="NCBI Taxonomy" id="543629"/>
    <lineage>
        <taxon>Bacteria</taxon>
        <taxon>Bacillati</taxon>
        <taxon>Actinomycetota</taxon>
        <taxon>Actinomycetes</taxon>
        <taxon>Pseudonocardiales</taxon>
        <taxon>Pseudonocardiaceae</taxon>
        <taxon>Amycolatopsis</taxon>
    </lineage>
</organism>
<comment type="caution">
    <text evidence="4">The sequence shown here is derived from an EMBL/GenBank/DDBJ whole genome shotgun (WGS) entry which is preliminary data.</text>
</comment>
<evidence type="ECO:0000259" key="3">
    <source>
        <dbReference type="PROSITE" id="PS51186"/>
    </source>
</evidence>
<evidence type="ECO:0000313" key="5">
    <source>
        <dbReference type="Proteomes" id="UP001500689"/>
    </source>
</evidence>
<dbReference type="CDD" id="cd04301">
    <property type="entry name" value="NAT_SF"/>
    <property type="match status" value="1"/>
</dbReference>
<keyword evidence="2" id="KW-0012">Acyltransferase</keyword>
<dbReference type="Pfam" id="PF00583">
    <property type="entry name" value="Acetyltransf_1"/>
    <property type="match status" value="1"/>
</dbReference>
<dbReference type="Proteomes" id="UP001500689">
    <property type="component" value="Unassembled WGS sequence"/>
</dbReference>
<feature type="domain" description="N-acetyltransferase" evidence="3">
    <location>
        <begin position="1"/>
        <end position="149"/>
    </location>
</feature>
<dbReference type="PANTHER" id="PTHR43800:SF1">
    <property type="entry name" value="PEPTIDYL-LYSINE N-ACETYLTRANSFERASE YJAB"/>
    <property type="match status" value="1"/>
</dbReference>
<dbReference type="RefSeq" id="WP_344867049.1">
    <property type="nucleotide sequence ID" value="NZ_BAAAZN010000018.1"/>
</dbReference>
<proteinExistence type="predicted"/>
<name>A0ABP6XV59_9PSEU</name>
<keyword evidence="5" id="KW-1185">Reference proteome</keyword>
<keyword evidence="1" id="KW-0808">Transferase</keyword>
<gene>
    <name evidence="4" type="ORF">GCM10022222_66630</name>
</gene>
<accession>A0ABP6XV59</accession>
<dbReference type="SUPFAM" id="SSF55729">
    <property type="entry name" value="Acyl-CoA N-acyltransferases (Nat)"/>
    <property type="match status" value="1"/>
</dbReference>
<sequence>MIRLATSADLPLLTALERAAGAPFRDVGMAAIADDTPASPGELAVFQTDGRCWVYAEHGRPVGYAVAAEVDGFGHVEQVSVLPSHARRGLGRQLIETVDEWAAARGRPGLTLTTFVEVPWNGPYYERLGFRRLPVEAQGPGLRAIREAEIARGLDRWPRAAFVRLRRRRG</sequence>
<protein>
    <submittedName>
        <fullName evidence="4">GNAT family N-acetyltransferase</fullName>
    </submittedName>
</protein>